<evidence type="ECO:0000256" key="1">
    <source>
        <dbReference type="SAM" id="MobiDB-lite"/>
    </source>
</evidence>
<name>C5EBZ2_BIFLI</name>
<gene>
    <name evidence="2" type="ORF">BLIG_01274</name>
</gene>
<dbReference type="EMBL" id="DS990241">
    <property type="protein sequence ID" value="EEQ55536.1"/>
    <property type="molecule type" value="Genomic_DNA"/>
</dbReference>
<accession>C5EBZ2</accession>
<feature type="non-terminal residue" evidence="2">
    <location>
        <position position="1"/>
    </location>
</feature>
<proteinExistence type="predicted"/>
<feature type="region of interest" description="Disordered" evidence="1">
    <location>
        <begin position="1"/>
        <end position="61"/>
    </location>
</feature>
<dbReference type="HOGENOM" id="CLU_2927817_0_0_11"/>
<reference evidence="2" key="1">
    <citation type="submission" date="2008-08" db="EMBL/GenBank/DDBJ databases">
        <title>Annotation of Bifidobacterium longum subsp. infantis CCUG 52486.</title>
        <authorList>
            <consortium name="The Broad Institute Genome Sequencing Platform"/>
            <person name="Gougoulias C."/>
            <person name="Tuohy K.M."/>
            <person name="Gibson G.R."/>
            <person name="Ward D."/>
            <person name="Mehta T."/>
            <person name="Young S."/>
            <person name="Jaffe D."/>
            <person name="Gnerre S."/>
            <person name="Berlin A."/>
            <person name="Heiman D."/>
            <person name="Hepburn T."/>
            <person name="Shea T."/>
            <person name="Sykes S."/>
            <person name="Alvarado L."/>
            <person name="Kodira C."/>
            <person name="Borodovsky M."/>
            <person name="Lander E."/>
            <person name="Galagan J."/>
            <person name="Nusbaum C."/>
            <person name="Birren B."/>
        </authorList>
    </citation>
    <scope>NUCLEOTIDE SEQUENCE [LARGE SCALE GENOMIC DNA]</scope>
    <source>
        <strain evidence="2">CCUG 52486</strain>
    </source>
</reference>
<protein>
    <submittedName>
        <fullName evidence="2">Uncharacterized protein</fullName>
    </submittedName>
</protein>
<sequence length="61" mass="6723">RPTCRTPRTVNCSPRSRVPAPKRTPCSRPPRRSTCVRPPTSAPAAKISNGIWKRSPLDSGR</sequence>
<feature type="compositionally biased region" description="Polar residues" evidence="1">
    <location>
        <begin position="1"/>
        <end position="14"/>
    </location>
</feature>
<organism evidence="2">
    <name type="scientific">Bifidobacterium longum subsp. infantis CCUG 52486</name>
    <dbReference type="NCBI Taxonomy" id="537937"/>
    <lineage>
        <taxon>Bacteria</taxon>
        <taxon>Bacillati</taxon>
        <taxon>Actinomycetota</taxon>
        <taxon>Actinomycetes</taxon>
        <taxon>Bifidobacteriales</taxon>
        <taxon>Bifidobacteriaceae</taxon>
        <taxon>Bifidobacterium</taxon>
    </lineage>
</organism>
<evidence type="ECO:0000313" key="2">
    <source>
        <dbReference type="EMBL" id="EEQ55536.1"/>
    </source>
</evidence>
<dbReference type="AlphaFoldDB" id="C5EBZ2"/>
<dbReference type="Proteomes" id="UP000005084">
    <property type="component" value="Unassembled WGS sequence"/>
</dbReference>